<accession>A0A3D9BK76</accession>
<name>A0A3D9BK76_9RHOB</name>
<dbReference type="PANTHER" id="PTHR41247:SF1">
    <property type="entry name" value="HTH-TYPE TRANSCRIPTIONAL REPRESSOR YCNK"/>
    <property type="match status" value="1"/>
</dbReference>
<dbReference type="EMBL" id="QOHR01000042">
    <property type="protein sequence ID" value="REC53929.1"/>
    <property type="molecule type" value="Genomic_DNA"/>
</dbReference>
<comment type="caution">
    <text evidence="3">The sequence shown here is derived from an EMBL/GenBank/DDBJ whole genome shotgun (WGS) entry which is preliminary data.</text>
</comment>
<dbReference type="Proteomes" id="UP000257131">
    <property type="component" value="Unassembled WGS sequence"/>
</dbReference>
<organism evidence="3 4">
    <name type="scientific">Rhodosalinus sediminis</name>
    <dbReference type="NCBI Taxonomy" id="1940533"/>
    <lineage>
        <taxon>Bacteria</taxon>
        <taxon>Pseudomonadati</taxon>
        <taxon>Pseudomonadota</taxon>
        <taxon>Alphaproteobacteria</taxon>
        <taxon>Rhodobacterales</taxon>
        <taxon>Paracoccaceae</taxon>
        <taxon>Rhodosalinus</taxon>
    </lineage>
</organism>
<dbReference type="Pfam" id="PF05573">
    <property type="entry name" value="NosL"/>
    <property type="match status" value="1"/>
</dbReference>
<dbReference type="InterPro" id="IPR008719">
    <property type="entry name" value="N2O_reductase_NosL"/>
</dbReference>
<reference evidence="3 4" key="1">
    <citation type="journal article" date="2017" name="Int. J. Syst. Evol. Microbiol.">
        <title>Rhodosalinus sediminis gen. nov., sp. nov., isolated from marine saltern.</title>
        <authorList>
            <person name="Guo L.Y."/>
            <person name="Ling S.K."/>
            <person name="Li C.M."/>
            <person name="Chen G.J."/>
            <person name="Du Z.J."/>
        </authorList>
    </citation>
    <scope>NUCLEOTIDE SEQUENCE [LARGE SCALE GENOMIC DNA]</scope>
    <source>
        <strain evidence="3 4">WDN1C137</strain>
    </source>
</reference>
<feature type="region of interest" description="Disordered" evidence="1">
    <location>
        <begin position="160"/>
        <end position="191"/>
    </location>
</feature>
<keyword evidence="2" id="KW-0732">Signal</keyword>
<evidence type="ECO:0000313" key="3">
    <source>
        <dbReference type="EMBL" id="REC53929.1"/>
    </source>
</evidence>
<dbReference type="OrthoDB" id="7354657at2"/>
<dbReference type="SUPFAM" id="SSF160387">
    <property type="entry name" value="NosL/MerB-like"/>
    <property type="match status" value="1"/>
</dbReference>
<keyword evidence="4" id="KW-1185">Reference proteome</keyword>
<dbReference type="RefSeq" id="WP_115981974.1">
    <property type="nucleotide sequence ID" value="NZ_QOHR01000042.1"/>
</dbReference>
<dbReference type="PROSITE" id="PS51257">
    <property type="entry name" value="PROKAR_LIPOPROTEIN"/>
    <property type="match status" value="1"/>
</dbReference>
<evidence type="ECO:0000256" key="1">
    <source>
        <dbReference type="SAM" id="MobiDB-lite"/>
    </source>
</evidence>
<protein>
    <submittedName>
        <fullName evidence="3">Copper resistance protein CopZ</fullName>
    </submittedName>
</protein>
<dbReference type="Gene3D" id="3.30.70.2060">
    <property type="match status" value="1"/>
</dbReference>
<dbReference type="PANTHER" id="PTHR41247">
    <property type="entry name" value="HTH-TYPE TRANSCRIPTIONAL REPRESSOR YCNK"/>
    <property type="match status" value="1"/>
</dbReference>
<evidence type="ECO:0000256" key="2">
    <source>
        <dbReference type="SAM" id="SignalP"/>
    </source>
</evidence>
<dbReference type="AlphaFoldDB" id="A0A3D9BK76"/>
<dbReference type="Gene3D" id="3.30.70.2050">
    <property type="match status" value="1"/>
</dbReference>
<proteinExistence type="predicted"/>
<evidence type="ECO:0000313" key="4">
    <source>
        <dbReference type="Proteomes" id="UP000257131"/>
    </source>
</evidence>
<gene>
    <name evidence="3" type="ORF">DRV84_14490</name>
</gene>
<feature type="signal peptide" evidence="2">
    <location>
        <begin position="1"/>
        <end position="19"/>
    </location>
</feature>
<sequence length="191" mass="20332">MKRLLLLSVLLLALLAACDEEETPAPEAVAMTEEALGHYCQMHLAEHAGPKAQVHLVGAPAPLFFSQVRDAISYERMPEQTAAIAAIYVNDMGRAPSWADPGAENWIAAEAAHYVVGSARVGGMGAAELVPFSDLEAAAAFAAEHGGRILRLADIPDDQVLAPAETGTETGADGEQDFRERLERLSTERQG</sequence>
<feature type="chain" id="PRO_5017624666" evidence="2">
    <location>
        <begin position="20"/>
        <end position="191"/>
    </location>
</feature>
<feature type="compositionally biased region" description="Basic and acidic residues" evidence="1">
    <location>
        <begin position="176"/>
        <end position="191"/>
    </location>
</feature>